<dbReference type="Ensembl" id="ENSEBUT00000017148.1">
    <property type="protein sequence ID" value="ENSEBUP00000016572.1"/>
    <property type="gene ID" value="ENSEBUG00000010394.1"/>
</dbReference>
<feature type="compositionally biased region" description="Polar residues" evidence="4">
    <location>
        <begin position="541"/>
        <end position="553"/>
    </location>
</feature>
<reference evidence="6" key="1">
    <citation type="submission" date="2025-08" db="UniProtKB">
        <authorList>
            <consortium name="Ensembl"/>
        </authorList>
    </citation>
    <scope>IDENTIFICATION</scope>
</reference>
<name>A0A8C4QL63_EPTBU</name>
<sequence length="734" mass="80200">MTSDKDCEAVAEMAQGSVLPGAVNGEPLNPLAAAWKTPAPPNELLAPESHVNGGWQDVEMSFSKEFAQVNGDASEHTDDCSEPPIPSTESAQKRVLNSKGTKERKDEASPCELVRSPDSHTMNGEVGIKDSGVVSSKKTIEIDNPELQTMTPEELKDLLKKQLEYYFSRENLASDMYLVSQMDSDQYVPIWTIANFNQVKKLTNDKELIVEVLKSSPLVQVDEKAEKVRPNHQRCIVILREVPASTPLKEVENLFKGDNCPNFVSCEFAHNDSWYITFESDTDAQQAYKFLREDAKTFLGKQIKARIKAKPMASLSTFLAHGSHQINEPGVYPQQPFHQPVYMPTLYGQYPLYGMLTQPWSPAATYYDTHLNSFPRTTFLNGFPTPGHFKHGQQSQHRPFIVRGRGGKPHGRGTGGVVDKTILEGGGSMIGLGTERMNGDGRGFLRKLPGPRPPLEVGSKHADGGWRIIPKMELPLSQGDFNGLDLPNVASRGRKTFRGRRRREDEKMTHSQQASPCDPNPPATPSIDLAASDFPPLPGASTGSRNDSTSQNCLADVVRGTTKTTNINGESSTTNPPTTTLGKVRSLVPVSLPPDLQPLCSDGTARVTFGSGDSCLSPLSVEPVIEPEPEPPRPRAAAPSCEGTYSSSCLPPVEPKKLSYAEICQKAARDTVLTCRPLRDSPPDGKELEDVDEGGGLIERSSEGQSETGWVSRASPPLTRRQLRAHPTTGRSSQ</sequence>
<accession>A0A8C4QL63</accession>
<dbReference type="InterPro" id="IPR006630">
    <property type="entry name" value="La_HTH"/>
</dbReference>
<keyword evidence="2 3" id="KW-0694">RNA-binding</keyword>
<protein>
    <submittedName>
        <fullName evidence="6">La ribonucleoprotein 4</fullName>
    </submittedName>
</protein>
<dbReference type="AlphaFoldDB" id="A0A8C4QL63"/>
<evidence type="ECO:0000256" key="3">
    <source>
        <dbReference type="PROSITE-ProRule" id="PRU00332"/>
    </source>
</evidence>
<dbReference type="GO" id="GO:0010494">
    <property type="term" value="C:cytoplasmic stress granule"/>
    <property type="evidence" value="ECO:0007669"/>
    <property type="project" value="TreeGrafter"/>
</dbReference>
<feature type="region of interest" description="Disordered" evidence="4">
    <location>
        <begin position="64"/>
        <end position="130"/>
    </location>
</feature>
<dbReference type="CDD" id="cd08031">
    <property type="entry name" value="LARP_4_5_like"/>
    <property type="match status" value="1"/>
</dbReference>
<dbReference type="SUPFAM" id="SSF46785">
    <property type="entry name" value="Winged helix' DNA-binding domain"/>
    <property type="match status" value="1"/>
</dbReference>
<dbReference type="Pfam" id="PF05383">
    <property type="entry name" value="La"/>
    <property type="match status" value="1"/>
</dbReference>
<feature type="domain" description="HTH La-type RNA-binding" evidence="5">
    <location>
        <begin position="149"/>
        <end position="238"/>
    </location>
</feature>
<dbReference type="Gene3D" id="1.10.10.10">
    <property type="entry name" value="Winged helix-like DNA-binding domain superfamily/Winged helix DNA-binding domain"/>
    <property type="match status" value="1"/>
</dbReference>
<feature type="compositionally biased region" description="Basic residues" evidence="4">
    <location>
        <begin position="492"/>
        <end position="501"/>
    </location>
</feature>
<evidence type="ECO:0000256" key="4">
    <source>
        <dbReference type="SAM" id="MobiDB-lite"/>
    </source>
</evidence>
<dbReference type="PROSITE" id="PS50961">
    <property type="entry name" value="HTH_LA"/>
    <property type="match status" value="1"/>
</dbReference>
<reference evidence="6" key="2">
    <citation type="submission" date="2025-09" db="UniProtKB">
        <authorList>
            <consortium name="Ensembl"/>
        </authorList>
    </citation>
    <scope>IDENTIFICATION</scope>
</reference>
<dbReference type="CDD" id="cd12430">
    <property type="entry name" value="RRM_LARP4_5_like"/>
    <property type="match status" value="1"/>
</dbReference>
<proteinExistence type="predicted"/>
<dbReference type="PANTHER" id="PTHR22792">
    <property type="entry name" value="LUPUS LA PROTEIN-RELATED"/>
    <property type="match status" value="1"/>
</dbReference>
<evidence type="ECO:0000259" key="5">
    <source>
        <dbReference type="PROSITE" id="PS50961"/>
    </source>
</evidence>
<feature type="compositionally biased region" description="Basic and acidic residues" evidence="4">
    <location>
        <begin position="677"/>
        <end position="688"/>
    </location>
</feature>
<dbReference type="Proteomes" id="UP000694388">
    <property type="component" value="Unplaced"/>
</dbReference>
<dbReference type="GO" id="GO:0045727">
    <property type="term" value="P:positive regulation of translation"/>
    <property type="evidence" value="ECO:0007669"/>
    <property type="project" value="TreeGrafter"/>
</dbReference>
<organism evidence="6 7">
    <name type="scientific">Eptatretus burgeri</name>
    <name type="common">Inshore hagfish</name>
    <dbReference type="NCBI Taxonomy" id="7764"/>
    <lineage>
        <taxon>Eukaryota</taxon>
        <taxon>Metazoa</taxon>
        <taxon>Chordata</taxon>
        <taxon>Craniata</taxon>
        <taxon>Vertebrata</taxon>
        <taxon>Cyclostomata</taxon>
        <taxon>Myxini</taxon>
        <taxon>Myxiniformes</taxon>
        <taxon>Myxinidae</taxon>
        <taxon>Eptatretinae</taxon>
        <taxon>Eptatretus</taxon>
    </lineage>
</organism>
<dbReference type="InterPro" id="IPR045180">
    <property type="entry name" value="La_dom_prot"/>
</dbReference>
<evidence type="ECO:0000256" key="1">
    <source>
        <dbReference type="ARBA" id="ARBA00022553"/>
    </source>
</evidence>
<feature type="region of interest" description="Disordered" evidence="4">
    <location>
        <begin position="478"/>
        <end position="581"/>
    </location>
</feature>
<keyword evidence="1" id="KW-0597">Phosphoprotein</keyword>
<evidence type="ECO:0000313" key="7">
    <source>
        <dbReference type="Proteomes" id="UP000694388"/>
    </source>
</evidence>
<keyword evidence="7" id="KW-1185">Reference proteome</keyword>
<dbReference type="InterPro" id="IPR058699">
    <property type="entry name" value="RRM_LARP4/4B"/>
</dbReference>
<dbReference type="InterPro" id="IPR036388">
    <property type="entry name" value="WH-like_DNA-bd_sf"/>
</dbReference>
<dbReference type="SMART" id="SM00715">
    <property type="entry name" value="LA"/>
    <property type="match status" value="1"/>
</dbReference>
<evidence type="ECO:0000313" key="6">
    <source>
        <dbReference type="Ensembl" id="ENSEBUP00000016572.1"/>
    </source>
</evidence>
<evidence type="ECO:0000256" key="2">
    <source>
        <dbReference type="ARBA" id="ARBA00022884"/>
    </source>
</evidence>
<dbReference type="Pfam" id="PF26088">
    <property type="entry name" value="RRM_LARP4"/>
    <property type="match status" value="1"/>
</dbReference>
<feature type="region of interest" description="Disordered" evidence="4">
    <location>
        <begin position="624"/>
        <end position="648"/>
    </location>
</feature>
<feature type="compositionally biased region" description="Polar residues" evidence="4">
    <location>
        <begin position="561"/>
        <end position="581"/>
    </location>
</feature>
<feature type="region of interest" description="Disordered" evidence="4">
    <location>
        <begin position="675"/>
        <end position="734"/>
    </location>
</feature>
<dbReference type="GO" id="GO:0003730">
    <property type="term" value="F:mRNA 3'-UTR binding"/>
    <property type="evidence" value="ECO:0007669"/>
    <property type="project" value="TreeGrafter"/>
</dbReference>
<dbReference type="GeneTree" id="ENSGT00940000154409"/>
<dbReference type="PANTHER" id="PTHR22792:SF131">
    <property type="entry name" value="LA-RELATED PROTEIN LARP4B"/>
    <property type="match status" value="1"/>
</dbReference>
<dbReference type="GO" id="GO:0005829">
    <property type="term" value="C:cytosol"/>
    <property type="evidence" value="ECO:0007669"/>
    <property type="project" value="TreeGrafter"/>
</dbReference>
<dbReference type="InterPro" id="IPR036390">
    <property type="entry name" value="WH_DNA-bd_sf"/>
</dbReference>